<dbReference type="EMBL" id="JYDW01003917">
    <property type="protein sequence ID" value="KRZ35926.1"/>
    <property type="molecule type" value="Genomic_DNA"/>
</dbReference>
<gene>
    <name evidence="1" type="ORF">T02_1846</name>
</gene>
<evidence type="ECO:0000313" key="1">
    <source>
        <dbReference type="EMBL" id="KRZ35926.1"/>
    </source>
</evidence>
<keyword evidence="2" id="KW-1185">Reference proteome</keyword>
<reference evidence="1 2" key="1">
    <citation type="submission" date="2015-05" db="EMBL/GenBank/DDBJ databases">
        <title>Evolution of Trichinella species and genotypes.</title>
        <authorList>
            <person name="Korhonen P.K."/>
            <person name="Edoardo P."/>
            <person name="Giuseppe L.R."/>
            <person name="Gasser R.B."/>
        </authorList>
    </citation>
    <scope>NUCLEOTIDE SEQUENCE [LARGE SCALE GENOMIC DNA]</scope>
    <source>
        <strain evidence="1">ISS10</strain>
    </source>
</reference>
<proteinExistence type="predicted"/>
<evidence type="ECO:0000313" key="2">
    <source>
        <dbReference type="Proteomes" id="UP000054721"/>
    </source>
</evidence>
<dbReference type="AlphaFoldDB" id="A0A0V1JLT2"/>
<dbReference type="Proteomes" id="UP000054721">
    <property type="component" value="Unassembled WGS sequence"/>
</dbReference>
<sequence>MGLFEFLESSFLSSLYILDISPLSDLGLCLSPYRSFAIL</sequence>
<comment type="caution">
    <text evidence="1">The sequence shown here is derived from an EMBL/GenBank/DDBJ whole genome shotgun (WGS) entry which is preliminary data.</text>
</comment>
<protein>
    <submittedName>
        <fullName evidence="1">Uncharacterized protein</fullName>
    </submittedName>
</protein>
<organism evidence="1 2">
    <name type="scientific">Trichinella nativa</name>
    <dbReference type="NCBI Taxonomy" id="6335"/>
    <lineage>
        <taxon>Eukaryota</taxon>
        <taxon>Metazoa</taxon>
        <taxon>Ecdysozoa</taxon>
        <taxon>Nematoda</taxon>
        <taxon>Enoplea</taxon>
        <taxon>Dorylaimia</taxon>
        <taxon>Trichinellida</taxon>
        <taxon>Trichinellidae</taxon>
        <taxon>Trichinella</taxon>
    </lineage>
</organism>
<accession>A0A0V1JLT2</accession>
<name>A0A0V1JLT2_9BILA</name>